<keyword evidence="20" id="KW-1185">Reference proteome</keyword>
<proteinExistence type="predicted"/>
<evidence type="ECO:0000256" key="8">
    <source>
        <dbReference type="ARBA" id="ARBA00022840"/>
    </source>
</evidence>
<gene>
    <name evidence="19" type="ORF">PHAECO_LOCUS807</name>
</gene>
<evidence type="ECO:0000313" key="19">
    <source>
        <dbReference type="EMBL" id="CAG9813596.1"/>
    </source>
</evidence>
<evidence type="ECO:0000256" key="6">
    <source>
        <dbReference type="ARBA" id="ARBA00022741"/>
    </source>
</evidence>
<evidence type="ECO:0000256" key="13">
    <source>
        <dbReference type="ARBA" id="ARBA00051243"/>
    </source>
</evidence>
<dbReference type="EMBL" id="OU896707">
    <property type="protein sequence ID" value="CAG9813596.1"/>
    <property type="molecule type" value="Genomic_DNA"/>
</dbReference>
<dbReference type="FunFam" id="1.10.510.10:FF:000190">
    <property type="entry name" value="Proto-oncogene tyrosine-protein kinase receptor Ret"/>
    <property type="match status" value="1"/>
</dbReference>
<evidence type="ECO:0000256" key="10">
    <source>
        <dbReference type="ARBA" id="ARBA00023136"/>
    </source>
</evidence>
<evidence type="ECO:0000256" key="4">
    <source>
        <dbReference type="ARBA" id="ARBA00022692"/>
    </source>
</evidence>
<dbReference type="OrthoDB" id="3256376at2759"/>
<dbReference type="AlphaFoldDB" id="A0A9N9WXL5"/>
<dbReference type="PANTHER" id="PTHR24416">
    <property type="entry name" value="TYROSINE-PROTEIN KINASE RECEPTOR"/>
    <property type="match status" value="1"/>
</dbReference>
<reference evidence="19" key="2">
    <citation type="submission" date="2022-10" db="EMBL/GenBank/DDBJ databases">
        <authorList>
            <consortium name="ENA_rothamsted_submissions"/>
            <consortium name="culmorum"/>
            <person name="King R."/>
        </authorList>
    </citation>
    <scope>NUCLEOTIDE SEQUENCE</scope>
</reference>
<evidence type="ECO:0000256" key="7">
    <source>
        <dbReference type="ARBA" id="ARBA00022777"/>
    </source>
</evidence>
<dbReference type="Proteomes" id="UP001153737">
    <property type="component" value="Chromosome 1"/>
</dbReference>
<dbReference type="PROSITE" id="PS50011">
    <property type="entry name" value="PROTEIN_KINASE_DOM"/>
    <property type="match status" value="1"/>
</dbReference>
<dbReference type="PROSITE" id="PS00107">
    <property type="entry name" value="PROTEIN_KINASE_ATP"/>
    <property type="match status" value="1"/>
</dbReference>
<dbReference type="InterPro" id="IPR050122">
    <property type="entry name" value="RTK"/>
</dbReference>
<keyword evidence="5 17" id="KW-0732">Signal</keyword>
<keyword evidence="10 16" id="KW-0472">Membrane</keyword>
<dbReference type="GO" id="GO:0007169">
    <property type="term" value="P:cell surface receptor protein tyrosine kinase signaling pathway"/>
    <property type="evidence" value="ECO:0007669"/>
    <property type="project" value="TreeGrafter"/>
</dbReference>
<dbReference type="InterPro" id="IPR017441">
    <property type="entry name" value="Protein_kinase_ATP_BS"/>
</dbReference>
<dbReference type="InterPro" id="IPR001245">
    <property type="entry name" value="Ser-Thr/Tyr_kinase_cat_dom"/>
</dbReference>
<accession>A0A9N9WXL5</accession>
<keyword evidence="12" id="KW-0325">Glycoprotein</keyword>
<evidence type="ECO:0000256" key="16">
    <source>
        <dbReference type="SAM" id="Phobius"/>
    </source>
</evidence>
<protein>
    <recommendedName>
        <fullName evidence="2">receptor protein-tyrosine kinase</fullName>
        <ecNumber evidence="2">2.7.10.1</ecNumber>
    </recommendedName>
</protein>
<dbReference type="GO" id="GO:0043235">
    <property type="term" value="C:receptor complex"/>
    <property type="evidence" value="ECO:0007669"/>
    <property type="project" value="TreeGrafter"/>
</dbReference>
<evidence type="ECO:0000256" key="14">
    <source>
        <dbReference type="PROSITE-ProRule" id="PRU10141"/>
    </source>
</evidence>
<evidence type="ECO:0000256" key="17">
    <source>
        <dbReference type="SAM" id="SignalP"/>
    </source>
</evidence>
<dbReference type="Gene3D" id="3.30.200.20">
    <property type="entry name" value="Phosphorylase Kinase, domain 1"/>
    <property type="match status" value="1"/>
</dbReference>
<reference evidence="19" key="1">
    <citation type="submission" date="2022-01" db="EMBL/GenBank/DDBJ databases">
        <authorList>
            <person name="King R."/>
        </authorList>
    </citation>
    <scope>NUCLEOTIDE SEQUENCE</scope>
</reference>
<feature type="domain" description="Protein kinase" evidence="18">
    <location>
        <begin position="510"/>
        <end position="812"/>
    </location>
</feature>
<organism evidence="19 20">
    <name type="scientific">Phaedon cochleariae</name>
    <name type="common">Mustard beetle</name>
    <dbReference type="NCBI Taxonomy" id="80249"/>
    <lineage>
        <taxon>Eukaryota</taxon>
        <taxon>Metazoa</taxon>
        <taxon>Ecdysozoa</taxon>
        <taxon>Arthropoda</taxon>
        <taxon>Hexapoda</taxon>
        <taxon>Insecta</taxon>
        <taxon>Pterygota</taxon>
        <taxon>Neoptera</taxon>
        <taxon>Endopterygota</taxon>
        <taxon>Coleoptera</taxon>
        <taxon>Polyphaga</taxon>
        <taxon>Cucujiformia</taxon>
        <taxon>Chrysomeloidea</taxon>
        <taxon>Chrysomelidae</taxon>
        <taxon>Chrysomelinae</taxon>
        <taxon>Chrysomelini</taxon>
        <taxon>Phaedon</taxon>
    </lineage>
</organism>
<dbReference type="InterPro" id="IPR011009">
    <property type="entry name" value="Kinase-like_dom_sf"/>
</dbReference>
<dbReference type="InterPro" id="IPR000719">
    <property type="entry name" value="Prot_kinase_dom"/>
</dbReference>
<dbReference type="InterPro" id="IPR020635">
    <property type="entry name" value="Tyr_kinase_cat_dom"/>
</dbReference>
<feature type="signal peptide" evidence="17">
    <location>
        <begin position="1"/>
        <end position="22"/>
    </location>
</feature>
<evidence type="ECO:0000259" key="18">
    <source>
        <dbReference type="PROSITE" id="PS50011"/>
    </source>
</evidence>
<dbReference type="GO" id="GO:0005524">
    <property type="term" value="F:ATP binding"/>
    <property type="evidence" value="ECO:0007669"/>
    <property type="project" value="UniProtKB-UniRule"/>
</dbReference>
<dbReference type="SMART" id="SM00219">
    <property type="entry name" value="TyrKc"/>
    <property type="match status" value="1"/>
</dbReference>
<dbReference type="Pfam" id="PF07714">
    <property type="entry name" value="PK_Tyr_Ser-Thr"/>
    <property type="match status" value="1"/>
</dbReference>
<dbReference type="GO" id="GO:1902533">
    <property type="term" value="P:positive regulation of intracellular signal transduction"/>
    <property type="evidence" value="ECO:0007669"/>
    <property type="project" value="UniProtKB-ARBA"/>
</dbReference>
<dbReference type="InterPro" id="IPR036116">
    <property type="entry name" value="FN3_sf"/>
</dbReference>
<keyword evidence="6 14" id="KW-0547">Nucleotide-binding</keyword>
<dbReference type="Gene3D" id="1.10.510.10">
    <property type="entry name" value="Transferase(Phosphotransferase) domain 1"/>
    <property type="match status" value="1"/>
</dbReference>
<keyword evidence="3" id="KW-0808">Transferase</keyword>
<feature type="chain" id="PRO_5040128992" description="receptor protein-tyrosine kinase" evidence="17">
    <location>
        <begin position="23"/>
        <end position="831"/>
    </location>
</feature>
<evidence type="ECO:0000256" key="3">
    <source>
        <dbReference type="ARBA" id="ARBA00022679"/>
    </source>
</evidence>
<sequence length="831" mass="94959">MCEVMVVLIFVGVVFVNVSCDGLEVNRVPVELSTQQQRCFGCPTQQDSFTSCHLPRCNCNIASIRLQNSDQDETEVEPSEPPSTPSLLPHPSRPSSISHAPSHPLSPAHLNPRPNSFFLPPPREHCKTHDRIALKWNVNKNKKTYYYLRYRVHPGPAHQYMETNPTRCGFEILPDLSPDTIYRVELRSLLVTENRTQTRRSSPAYIRTRRPDSTPGSVARFYLEKWYLVDRQYIAQVKWVKGVDNSCTYNMVVLGHDGDFKEDDILNPLNDDSYNITDLSFGNQYSIAITAFNEINLLEGPKTWLNLTVPTCFETYQQSIRCIPDKPENLTVEESLVNSTNDRKNPRYDVHLSWKKPKYPPGFYAANLRLFDDNATNYFLNITWEKSNATFHKIKLTTEYQVLLVAYSERGASEAAVVHRHIDESIWKLVDEQPLTSMELLLTIIGPLLVLCLAAIFVLNHYVGKRARNRERNKYFKEIEGKLPSAIITASTISVPYLKPDKWDIDIQRLLIKDVLGQGAFGIVRRGWYSKENGTDIEVAIKMLRDPPTNEELKQFCQEIEIMKSVPPHPHLVSLVGCVVKEAPLLVVEYCSKGDLQSYLRSAYEKISKAAMMNIDSENNSTSVYAFNKLYDMSQEDTEDIPQHKDVLSFARQVALGMEYLASLKMIHRDLATRNVLVCDRNTIKISDFGLSRDVYYNNVYCKLGGGKLPIRWMALESLTHQVYTTQSDVWSYGVLLWEMVTLGSTPYPGVPTHELLGMLNSGYRMPQPDNCSDELYALMRSCWKEDPKSRPSFSSLRETLDGLLEGYSEYLKLNNSVENAADIRYDNLNT</sequence>
<comment type="subcellular location">
    <subcellularLocation>
        <location evidence="1">Membrane</location>
        <topology evidence="1">Single-pass type I membrane protein</topology>
    </subcellularLocation>
</comment>
<feature type="compositionally biased region" description="Low complexity" evidence="15">
    <location>
        <begin position="85"/>
        <end position="110"/>
    </location>
</feature>
<dbReference type="SUPFAM" id="SSF49265">
    <property type="entry name" value="Fibronectin type III"/>
    <property type="match status" value="2"/>
</dbReference>
<dbReference type="GO" id="GO:0005886">
    <property type="term" value="C:plasma membrane"/>
    <property type="evidence" value="ECO:0007669"/>
    <property type="project" value="TreeGrafter"/>
</dbReference>
<dbReference type="PROSITE" id="PS00109">
    <property type="entry name" value="PROTEIN_KINASE_TYR"/>
    <property type="match status" value="1"/>
</dbReference>
<name>A0A9N9WXL5_PHACE</name>
<evidence type="ECO:0000256" key="15">
    <source>
        <dbReference type="SAM" id="MobiDB-lite"/>
    </source>
</evidence>
<feature type="transmembrane region" description="Helical" evidence="16">
    <location>
        <begin position="440"/>
        <end position="463"/>
    </location>
</feature>
<dbReference type="PRINTS" id="PR00109">
    <property type="entry name" value="TYRKINASE"/>
</dbReference>
<feature type="binding site" evidence="14">
    <location>
        <position position="542"/>
    </location>
    <ligand>
        <name>ATP</name>
        <dbReference type="ChEBI" id="CHEBI:30616"/>
    </ligand>
</feature>
<keyword evidence="11" id="KW-0829">Tyrosine-protein kinase</keyword>
<evidence type="ECO:0000313" key="20">
    <source>
        <dbReference type="Proteomes" id="UP001153737"/>
    </source>
</evidence>
<keyword evidence="8 14" id="KW-0067">ATP-binding</keyword>
<evidence type="ECO:0000256" key="9">
    <source>
        <dbReference type="ARBA" id="ARBA00022989"/>
    </source>
</evidence>
<dbReference type="CDD" id="cd00192">
    <property type="entry name" value="PTKc"/>
    <property type="match status" value="1"/>
</dbReference>
<dbReference type="SUPFAM" id="SSF56112">
    <property type="entry name" value="Protein kinase-like (PK-like)"/>
    <property type="match status" value="1"/>
</dbReference>
<keyword evidence="9 16" id="KW-1133">Transmembrane helix</keyword>
<dbReference type="InterPro" id="IPR008266">
    <property type="entry name" value="Tyr_kinase_AS"/>
</dbReference>
<evidence type="ECO:0000256" key="11">
    <source>
        <dbReference type="ARBA" id="ARBA00023137"/>
    </source>
</evidence>
<evidence type="ECO:0000256" key="5">
    <source>
        <dbReference type="ARBA" id="ARBA00022729"/>
    </source>
</evidence>
<evidence type="ECO:0000256" key="2">
    <source>
        <dbReference type="ARBA" id="ARBA00011902"/>
    </source>
</evidence>
<dbReference type="PANTHER" id="PTHR24416:SF620">
    <property type="entry name" value="TYROSINE-PROTEIN KINASE RECEPTOR TORSO"/>
    <property type="match status" value="1"/>
</dbReference>
<keyword evidence="4 16" id="KW-0812">Transmembrane</keyword>
<dbReference type="EC" id="2.7.10.1" evidence="2"/>
<evidence type="ECO:0000256" key="12">
    <source>
        <dbReference type="ARBA" id="ARBA00023180"/>
    </source>
</evidence>
<feature type="region of interest" description="Disordered" evidence="15">
    <location>
        <begin position="69"/>
        <end position="120"/>
    </location>
</feature>
<evidence type="ECO:0000256" key="1">
    <source>
        <dbReference type="ARBA" id="ARBA00004479"/>
    </source>
</evidence>
<comment type="catalytic activity">
    <reaction evidence="13">
        <text>L-tyrosyl-[protein] + ATP = O-phospho-L-tyrosyl-[protein] + ADP + H(+)</text>
        <dbReference type="Rhea" id="RHEA:10596"/>
        <dbReference type="Rhea" id="RHEA-COMP:10136"/>
        <dbReference type="Rhea" id="RHEA-COMP:20101"/>
        <dbReference type="ChEBI" id="CHEBI:15378"/>
        <dbReference type="ChEBI" id="CHEBI:30616"/>
        <dbReference type="ChEBI" id="CHEBI:46858"/>
        <dbReference type="ChEBI" id="CHEBI:61978"/>
        <dbReference type="ChEBI" id="CHEBI:456216"/>
        <dbReference type="EC" id="2.7.10.1"/>
    </reaction>
</comment>
<keyword evidence="7" id="KW-0418">Kinase</keyword>
<dbReference type="GO" id="GO:0004714">
    <property type="term" value="F:transmembrane receptor protein tyrosine kinase activity"/>
    <property type="evidence" value="ECO:0007669"/>
    <property type="project" value="UniProtKB-EC"/>
</dbReference>